<protein>
    <submittedName>
        <fullName evidence="5">GntR family transcriptional regulator</fullName>
    </submittedName>
</protein>
<evidence type="ECO:0000313" key="7">
    <source>
        <dbReference type="Proteomes" id="UP000284472"/>
    </source>
</evidence>
<organism evidence="5 8">
    <name type="scientific">Mediterraneibacter gnavus</name>
    <name type="common">Ruminococcus gnavus</name>
    <dbReference type="NCBI Taxonomy" id="33038"/>
    <lineage>
        <taxon>Bacteria</taxon>
        <taxon>Bacillati</taxon>
        <taxon>Bacillota</taxon>
        <taxon>Clostridia</taxon>
        <taxon>Lachnospirales</taxon>
        <taxon>Lachnospiraceae</taxon>
        <taxon>Mediterraneibacter</taxon>
    </lineage>
</organism>
<reference evidence="7 8" key="1">
    <citation type="submission" date="2018-08" db="EMBL/GenBank/DDBJ databases">
        <title>A genome reference for cultivated species of the human gut microbiota.</title>
        <authorList>
            <person name="Zou Y."/>
            <person name="Xue W."/>
            <person name="Luo G."/>
        </authorList>
    </citation>
    <scope>NUCLEOTIDE SEQUENCE [LARGE SCALE GENOMIC DNA]</scope>
    <source>
        <strain evidence="5 8">AF27-4BH</strain>
        <strain evidence="6 7">AM32-6</strain>
    </source>
</reference>
<dbReference type="EMBL" id="QRTJ01000093">
    <property type="protein sequence ID" value="RGQ56826.1"/>
    <property type="molecule type" value="Genomic_DNA"/>
</dbReference>
<dbReference type="Gene3D" id="1.10.10.10">
    <property type="entry name" value="Winged helix-like DNA-binding domain superfamily/Winged helix DNA-binding domain"/>
    <property type="match status" value="1"/>
</dbReference>
<evidence type="ECO:0000313" key="8">
    <source>
        <dbReference type="Proteomes" id="UP000286137"/>
    </source>
</evidence>
<proteinExistence type="predicted"/>
<sequence>MKIIIANASNIPLYQQIEEQIKEAIFTGELQDGDILPSIRNLANDLQVSVLTIRRVYDELEKEGFLVCRVGVGSFISTSNLDKLKDSKRRVLEEKVWDMLQQAKTLGISKEELHCMLDALCEEE</sequence>
<accession>A0A412BLY0</accession>
<dbReference type="Proteomes" id="UP000284472">
    <property type="component" value="Unassembled WGS sequence"/>
</dbReference>
<keyword evidence="1" id="KW-0805">Transcription regulation</keyword>
<dbReference type="PROSITE" id="PS50949">
    <property type="entry name" value="HTH_GNTR"/>
    <property type="match status" value="1"/>
</dbReference>
<dbReference type="PANTHER" id="PTHR38445:SF7">
    <property type="entry name" value="GNTR-FAMILY TRANSCRIPTIONAL REGULATOR"/>
    <property type="match status" value="1"/>
</dbReference>
<name>A0A412BLY0_MEDGN</name>
<evidence type="ECO:0000256" key="2">
    <source>
        <dbReference type="ARBA" id="ARBA00023125"/>
    </source>
</evidence>
<dbReference type="SMART" id="SM00345">
    <property type="entry name" value="HTH_GNTR"/>
    <property type="match status" value="1"/>
</dbReference>
<evidence type="ECO:0000259" key="4">
    <source>
        <dbReference type="PROSITE" id="PS50949"/>
    </source>
</evidence>
<dbReference type="InterPro" id="IPR036390">
    <property type="entry name" value="WH_DNA-bd_sf"/>
</dbReference>
<dbReference type="CDD" id="cd07377">
    <property type="entry name" value="WHTH_GntR"/>
    <property type="match status" value="1"/>
</dbReference>
<dbReference type="InterPro" id="IPR036388">
    <property type="entry name" value="WH-like_DNA-bd_sf"/>
</dbReference>
<dbReference type="InterPro" id="IPR000524">
    <property type="entry name" value="Tscrpt_reg_HTH_GntR"/>
</dbReference>
<dbReference type="EMBL" id="QSIR01000012">
    <property type="protein sequence ID" value="RHD05946.1"/>
    <property type="molecule type" value="Genomic_DNA"/>
</dbReference>
<evidence type="ECO:0000313" key="6">
    <source>
        <dbReference type="EMBL" id="RHD05946.1"/>
    </source>
</evidence>
<keyword evidence="3" id="KW-0804">Transcription</keyword>
<evidence type="ECO:0000256" key="1">
    <source>
        <dbReference type="ARBA" id="ARBA00023015"/>
    </source>
</evidence>
<dbReference type="AlphaFoldDB" id="A0A412BLY0"/>
<dbReference type="GO" id="GO:0003677">
    <property type="term" value="F:DNA binding"/>
    <property type="evidence" value="ECO:0007669"/>
    <property type="project" value="UniProtKB-KW"/>
</dbReference>
<gene>
    <name evidence="6" type="ORF">DW812_09135</name>
    <name evidence="5" type="ORF">DWY88_18525</name>
</gene>
<dbReference type="Pfam" id="PF00392">
    <property type="entry name" value="GntR"/>
    <property type="match status" value="1"/>
</dbReference>
<dbReference type="RefSeq" id="WP_118014622.1">
    <property type="nucleotide sequence ID" value="NZ_JAQDNS010000043.1"/>
</dbReference>
<evidence type="ECO:0000313" key="5">
    <source>
        <dbReference type="EMBL" id="RGQ56826.1"/>
    </source>
</evidence>
<keyword evidence="2" id="KW-0238">DNA-binding</keyword>
<dbReference type="GO" id="GO:0003700">
    <property type="term" value="F:DNA-binding transcription factor activity"/>
    <property type="evidence" value="ECO:0007669"/>
    <property type="project" value="InterPro"/>
</dbReference>
<dbReference type="SUPFAM" id="SSF46785">
    <property type="entry name" value="Winged helix' DNA-binding domain"/>
    <property type="match status" value="1"/>
</dbReference>
<comment type="caution">
    <text evidence="5">The sequence shown here is derived from an EMBL/GenBank/DDBJ whole genome shotgun (WGS) entry which is preliminary data.</text>
</comment>
<dbReference type="Proteomes" id="UP000286137">
    <property type="component" value="Unassembled WGS sequence"/>
</dbReference>
<feature type="domain" description="HTH gntR-type" evidence="4">
    <location>
        <begin position="11"/>
        <end position="79"/>
    </location>
</feature>
<dbReference type="PANTHER" id="PTHR38445">
    <property type="entry name" value="HTH-TYPE TRANSCRIPTIONAL REPRESSOR YTRA"/>
    <property type="match status" value="1"/>
</dbReference>
<evidence type="ECO:0000256" key="3">
    <source>
        <dbReference type="ARBA" id="ARBA00023163"/>
    </source>
</evidence>